<dbReference type="GO" id="GO:0004559">
    <property type="term" value="F:alpha-mannosidase activity"/>
    <property type="evidence" value="ECO:0007669"/>
    <property type="project" value="InterPro"/>
</dbReference>
<dbReference type="GO" id="GO:0000139">
    <property type="term" value="C:Golgi membrane"/>
    <property type="evidence" value="ECO:0007669"/>
    <property type="project" value="TreeGrafter"/>
</dbReference>
<reference evidence="2 3" key="1">
    <citation type="submission" date="2018-11" db="EMBL/GenBank/DDBJ databases">
        <authorList>
            <consortium name="Pathogen Informatics"/>
        </authorList>
    </citation>
    <scope>NUCLEOTIDE SEQUENCE [LARGE SCALE GENOMIC DNA]</scope>
</reference>
<dbReference type="GO" id="GO:0006491">
    <property type="term" value="P:N-glycan processing"/>
    <property type="evidence" value="ECO:0007669"/>
    <property type="project" value="TreeGrafter"/>
</dbReference>
<dbReference type="InterPro" id="IPR050843">
    <property type="entry name" value="Glycosyl_Hydrlase_38"/>
</dbReference>
<dbReference type="SUPFAM" id="SSF74650">
    <property type="entry name" value="Galactose mutarotase-like"/>
    <property type="match status" value="1"/>
</dbReference>
<dbReference type="Pfam" id="PF07748">
    <property type="entry name" value="Glyco_hydro_38C"/>
    <property type="match status" value="1"/>
</dbReference>
<dbReference type="PANTHER" id="PTHR11607">
    <property type="entry name" value="ALPHA-MANNOSIDASE"/>
    <property type="match status" value="1"/>
</dbReference>
<dbReference type="AlphaFoldDB" id="A0A3P6PLR3"/>
<name>A0A3P6PLR3_9BILA</name>
<evidence type="ECO:0000313" key="3">
    <source>
        <dbReference type="Proteomes" id="UP000271098"/>
    </source>
</evidence>
<feature type="domain" description="Glycosyl hydrolase family 38 C-terminal" evidence="1">
    <location>
        <begin position="3"/>
        <end position="148"/>
    </location>
</feature>
<dbReference type="OrthoDB" id="10261055at2759"/>
<dbReference type="EMBL" id="UYRT01000448">
    <property type="protein sequence ID" value="VDK28205.1"/>
    <property type="molecule type" value="Genomic_DNA"/>
</dbReference>
<evidence type="ECO:0000259" key="1">
    <source>
        <dbReference type="Pfam" id="PF07748"/>
    </source>
</evidence>
<dbReference type="Proteomes" id="UP000271098">
    <property type="component" value="Unassembled WGS sequence"/>
</dbReference>
<dbReference type="Gene3D" id="2.70.98.30">
    <property type="entry name" value="Golgi alpha-mannosidase II, domain 4"/>
    <property type="match status" value="1"/>
</dbReference>
<dbReference type="InterPro" id="IPR011682">
    <property type="entry name" value="Glyco_hydro_38_C"/>
</dbReference>
<sequence length="337" mass="38268">MKCMQSFEYYSGSLGGAYVLKLNAPVEKLQLSGLERFIVSGPLRQTAFLLSKLVQQRLSINNLEGAEGSRLQMQMRIDVRSLSWAEIITRFATNFAPNDVQFYTDSIGLQLIKRNEFETDWRPEMNYYPMPTALVLDDGSKRLSVLSNFSPDRRLKYDDGKGLGSDIPVDNLPVNMAFTFVLEEIVPEESEKLRKEICLQRQFAYNTLAAHQALRSLIYQPQVFIADGILEELPTQKVPSFPCDVQLLSVRPLAHVDSVRLMVVHRAGIDCRSLNAPTCIATEFDNAIKKYLRSIGASKIQKTLLNGVQKIGKEIDYYQEKFSLKPMDFAAYLVRFS</sequence>
<dbReference type="PANTHER" id="PTHR11607:SF71">
    <property type="entry name" value="ALPHA-MANNOSIDASE"/>
    <property type="match status" value="1"/>
</dbReference>
<keyword evidence="3" id="KW-1185">Reference proteome</keyword>
<accession>A0A3P6PLR3</accession>
<dbReference type="GO" id="GO:0006013">
    <property type="term" value="P:mannose metabolic process"/>
    <property type="evidence" value="ECO:0007669"/>
    <property type="project" value="InterPro"/>
</dbReference>
<protein>
    <recommendedName>
        <fullName evidence="1">Glycosyl hydrolase family 38 C-terminal domain-containing protein</fullName>
    </recommendedName>
</protein>
<organism evidence="2 3">
    <name type="scientific">Gongylonema pulchrum</name>
    <dbReference type="NCBI Taxonomy" id="637853"/>
    <lineage>
        <taxon>Eukaryota</taxon>
        <taxon>Metazoa</taxon>
        <taxon>Ecdysozoa</taxon>
        <taxon>Nematoda</taxon>
        <taxon>Chromadorea</taxon>
        <taxon>Rhabditida</taxon>
        <taxon>Spirurina</taxon>
        <taxon>Spiruromorpha</taxon>
        <taxon>Spiruroidea</taxon>
        <taxon>Gongylonematidae</taxon>
        <taxon>Gongylonema</taxon>
    </lineage>
</organism>
<evidence type="ECO:0000313" key="2">
    <source>
        <dbReference type="EMBL" id="VDK28205.1"/>
    </source>
</evidence>
<dbReference type="InterPro" id="IPR011013">
    <property type="entry name" value="Gal_mutarotase_sf_dom"/>
</dbReference>
<proteinExistence type="predicted"/>
<dbReference type="GO" id="GO:0030246">
    <property type="term" value="F:carbohydrate binding"/>
    <property type="evidence" value="ECO:0007669"/>
    <property type="project" value="InterPro"/>
</dbReference>
<gene>
    <name evidence="2" type="ORF">GPUH_LOCUS503</name>
</gene>